<name>T0ZQP4_9ZZZZ</name>
<sequence>DAILLEGIALVRYPSLRSVPVPLDRGPLRSFPLALLEQEAHRPLPQQERESREVRKVLRELLRGGDFFLCASEVQRDLWTGALLEAGRITPRTWAQDSSLRQLIDVVPFGLPGVPPEGERGQRQLPVGNLAPDDVVLLWGGGIYNWFDPLTLIRA</sequence>
<feature type="non-terminal residue" evidence="1">
    <location>
        <position position="1"/>
    </location>
</feature>
<organism evidence="1">
    <name type="scientific">mine drainage metagenome</name>
    <dbReference type="NCBI Taxonomy" id="410659"/>
    <lineage>
        <taxon>unclassified sequences</taxon>
        <taxon>metagenomes</taxon>
        <taxon>ecological metagenomes</taxon>
    </lineage>
</organism>
<accession>T0ZQP4</accession>
<dbReference type="EMBL" id="AUZY01011911">
    <property type="protein sequence ID" value="EQD32140.1"/>
    <property type="molecule type" value="Genomic_DNA"/>
</dbReference>
<reference evidence="1" key="2">
    <citation type="journal article" date="2014" name="ISME J.">
        <title>Microbial stratification in low pH oxic and suboxic macroscopic growths along an acid mine drainage.</title>
        <authorList>
            <person name="Mendez-Garcia C."/>
            <person name="Mesa V."/>
            <person name="Sprenger R.R."/>
            <person name="Richter M."/>
            <person name="Diez M.S."/>
            <person name="Solano J."/>
            <person name="Bargiela R."/>
            <person name="Golyshina O.V."/>
            <person name="Manteca A."/>
            <person name="Ramos J.L."/>
            <person name="Gallego J.R."/>
            <person name="Llorente I."/>
            <person name="Martins Dos Santos V.A."/>
            <person name="Jensen O.N."/>
            <person name="Pelaez A.I."/>
            <person name="Sanchez J."/>
            <person name="Ferrer M."/>
        </authorList>
    </citation>
    <scope>NUCLEOTIDE SEQUENCE</scope>
</reference>
<dbReference type="AlphaFoldDB" id="T0ZQP4"/>
<evidence type="ECO:0000313" key="1">
    <source>
        <dbReference type="EMBL" id="EQD32140.1"/>
    </source>
</evidence>
<gene>
    <name evidence="1" type="ORF">B1B_17817</name>
</gene>
<protein>
    <submittedName>
        <fullName evidence="1">Glycosyltransferase domain-containing protein</fullName>
    </submittedName>
</protein>
<feature type="non-terminal residue" evidence="1">
    <location>
        <position position="155"/>
    </location>
</feature>
<proteinExistence type="predicted"/>
<reference evidence="1" key="1">
    <citation type="submission" date="2013-08" db="EMBL/GenBank/DDBJ databases">
        <authorList>
            <person name="Mendez C."/>
            <person name="Richter M."/>
            <person name="Ferrer M."/>
            <person name="Sanchez J."/>
        </authorList>
    </citation>
    <scope>NUCLEOTIDE SEQUENCE</scope>
</reference>
<dbReference type="GO" id="GO:0016740">
    <property type="term" value="F:transferase activity"/>
    <property type="evidence" value="ECO:0007669"/>
    <property type="project" value="UniProtKB-KW"/>
</dbReference>
<keyword evidence="1" id="KW-0808">Transferase</keyword>
<comment type="caution">
    <text evidence="1">The sequence shown here is derived from an EMBL/GenBank/DDBJ whole genome shotgun (WGS) entry which is preliminary data.</text>
</comment>